<dbReference type="SUPFAM" id="SSF53474">
    <property type="entry name" value="alpha/beta-Hydrolases"/>
    <property type="match status" value="1"/>
</dbReference>
<dbReference type="InterPro" id="IPR012354">
    <property type="entry name" value="Esterase_lipase"/>
</dbReference>
<dbReference type="EMBL" id="CAFBQA010000034">
    <property type="protein sequence ID" value="CAB5038214.1"/>
    <property type="molecule type" value="Genomic_DNA"/>
</dbReference>
<dbReference type="InterPro" id="IPR022742">
    <property type="entry name" value="Hydrolase_4"/>
</dbReference>
<proteinExistence type="predicted"/>
<dbReference type="InterPro" id="IPR051044">
    <property type="entry name" value="MAG_DAG_Lipase"/>
</dbReference>
<dbReference type="InterPro" id="IPR029058">
    <property type="entry name" value="AB_hydrolase_fold"/>
</dbReference>
<feature type="domain" description="Serine aminopeptidase S33" evidence="1">
    <location>
        <begin position="37"/>
        <end position="250"/>
    </location>
</feature>
<dbReference type="AlphaFoldDB" id="A0A6J6QJF3"/>
<dbReference type="Pfam" id="PF12146">
    <property type="entry name" value="Hydrolase_4"/>
    <property type="match status" value="1"/>
</dbReference>
<accession>A0A6J6QJF3</accession>
<dbReference type="GO" id="GO:0052689">
    <property type="term" value="F:carboxylic ester hydrolase activity"/>
    <property type="evidence" value="ECO:0007669"/>
    <property type="project" value="InterPro"/>
</dbReference>
<dbReference type="EMBL" id="CAEZXW010000074">
    <property type="protein sequence ID" value="CAB4709215.1"/>
    <property type="molecule type" value="Genomic_DNA"/>
</dbReference>
<dbReference type="PANTHER" id="PTHR11614">
    <property type="entry name" value="PHOSPHOLIPASE-RELATED"/>
    <property type="match status" value="1"/>
</dbReference>
<evidence type="ECO:0000313" key="3">
    <source>
        <dbReference type="EMBL" id="CAB5038214.1"/>
    </source>
</evidence>
<evidence type="ECO:0000259" key="1">
    <source>
        <dbReference type="Pfam" id="PF12146"/>
    </source>
</evidence>
<sequence>MNHGRKRWLLLESLPKAYAEFMNDPRAAWSSQGTNGKAVLFVHGFTGSPASLTSWAQHFAAAGYSVEVPLLPGHGTSPAEMNKTRWQQWYLETERAYESLAAKHEGVAVCALSMGGALALRLGALKKVKQPRSLVLVNPLIHIRGVNRFLIPVVSKVLATQPAVGGDIKKPGENEYAYDKTPLKAAHSLLHLLSDVQGRIATVKEPLMLIHSKEDHVVPSSNAEWILSNVGSSVKEEVLLFDSYHVATVDNDAPVIFEKSKIFIEQNW</sequence>
<dbReference type="Gene3D" id="3.40.50.1820">
    <property type="entry name" value="alpha/beta hydrolase"/>
    <property type="match status" value="1"/>
</dbReference>
<reference evidence="2" key="1">
    <citation type="submission" date="2020-05" db="EMBL/GenBank/DDBJ databases">
        <authorList>
            <person name="Chiriac C."/>
            <person name="Salcher M."/>
            <person name="Ghai R."/>
            <person name="Kavagutti S V."/>
        </authorList>
    </citation>
    <scope>NUCLEOTIDE SEQUENCE</scope>
</reference>
<protein>
    <submittedName>
        <fullName evidence="2">Unannotated protein</fullName>
    </submittedName>
</protein>
<name>A0A6J6QJF3_9ZZZZ</name>
<dbReference type="PIRSF" id="PIRSF017388">
    <property type="entry name" value="Esterase_lipase"/>
    <property type="match status" value="1"/>
</dbReference>
<organism evidence="2">
    <name type="scientific">freshwater metagenome</name>
    <dbReference type="NCBI Taxonomy" id="449393"/>
    <lineage>
        <taxon>unclassified sequences</taxon>
        <taxon>metagenomes</taxon>
        <taxon>ecological metagenomes</taxon>
    </lineage>
</organism>
<evidence type="ECO:0000313" key="2">
    <source>
        <dbReference type="EMBL" id="CAB4709215.1"/>
    </source>
</evidence>
<gene>
    <name evidence="2" type="ORF">UFOPK2593_01075</name>
    <name evidence="3" type="ORF">UFOPK4234_00764</name>
</gene>